<keyword evidence="4" id="KW-1185">Reference proteome</keyword>
<sequence>MDDPLHEDFLKKEEEREKWVEYWVVLRNCVLYFYDEKTDLWHEYCDKIEITADSRCSVVKRRTYSHRFKLVTGKGTWLLKCHTNLQRHRWMHAIELVVREISSEATELAPVAATQRGCYYEQDLFGRSMRREVRQREAARENNNNNTLEELSLNLDLEKGGKRETQNSTSSTKAKKSAHKDHQHTSVAFESLQCDSSVQSPPDLGSPVENLAFSDDEVGVDGEAKMRSVHSAPVAKLIRVESARKPKGFAGD</sequence>
<accession>A0A9W9ZS05</accession>
<feature type="domain" description="PH" evidence="2">
    <location>
        <begin position="3"/>
        <end position="99"/>
    </location>
</feature>
<dbReference type="Pfam" id="PF00169">
    <property type="entry name" value="PH"/>
    <property type="match status" value="1"/>
</dbReference>
<dbReference type="AlphaFoldDB" id="A0A9W9ZS05"/>
<dbReference type="Proteomes" id="UP001163046">
    <property type="component" value="Unassembled WGS sequence"/>
</dbReference>
<dbReference type="OrthoDB" id="5955004at2759"/>
<dbReference type="SUPFAM" id="SSF50729">
    <property type="entry name" value="PH domain-like"/>
    <property type="match status" value="1"/>
</dbReference>
<dbReference type="InterPro" id="IPR011993">
    <property type="entry name" value="PH-like_dom_sf"/>
</dbReference>
<evidence type="ECO:0000313" key="4">
    <source>
        <dbReference type="Proteomes" id="UP001163046"/>
    </source>
</evidence>
<dbReference type="EMBL" id="MU825883">
    <property type="protein sequence ID" value="KAJ7384939.1"/>
    <property type="molecule type" value="Genomic_DNA"/>
</dbReference>
<feature type="compositionally biased region" description="Low complexity" evidence="1">
    <location>
        <begin position="141"/>
        <end position="155"/>
    </location>
</feature>
<comment type="caution">
    <text evidence="3">The sequence shown here is derived from an EMBL/GenBank/DDBJ whole genome shotgun (WGS) entry which is preliminary data.</text>
</comment>
<feature type="compositionally biased region" description="Basic and acidic residues" evidence="1">
    <location>
        <begin position="156"/>
        <end position="165"/>
    </location>
</feature>
<reference evidence="3" key="1">
    <citation type="submission" date="2023-01" db="EMBL/GenBank/DDBJ databases">
        <title>Genome assembly of the deep-sea coral Lophelia pertusa.</title>
        <authorList>
            <person name="Herrera S."/>
            <person name="Cordes E."/>
        </authorList>
    </citation>
    <scope>NUCLEOTIDE SEQUENCE</scope>
    <source>
        <strain evidence="3">USNM1676648</strain>
        <tissue evidence="3">Polyp</tissue>
    </source>
</reference>
<dbReference type="CDD" id="cd00821">
    <property type="entry name" value="PH"/>
    <property type="match status" value="1"/>
</dbReference>
<feature type="region of interest" description="Disordered" evidence="1">
    <location>
        <begin position="137"/>
        <end position="185"/>
    </location>
</feature>
<organism evidence="3 4">
    <name type="scientific">Desmophyllum pertusum</name>
    <dbReference type="NCBI Taxonomy" id="174260"/>
    <lineage>
        <taxon>Eukaryota</taxon>
        <taxon>Metazoa</taxon>
        <taxon>Cnidaria</taxon>
        <taxon>Anthozoa</taxon>
        <taxon>Hexacorallia</taxon>
        <taxon>Scleractinia</taxon>
        <taxon>Caryophylliina</taxon>
        <taxon>Caryophylliidae</taxon>
        <taxon>Desmophyllum</taxon>
    </lineage>
</organism>
<gene>
    <name evidence="3" type="ORF">OS493_018627</name>
</gene>
<evidence type="ECO:0000256" key="1">
    <source>
        <dbReference type="SAM" id="MobiDB-lite"/>
    </source>
</evidence>
<proteinExistence type="predicted"/>
<evidence type="ECO:0000259" key="2">
    <source>
        <dbReference type="PROSITE" id="PS50003"/>
    </source>
</evidence>
<dbReference type="PROSITE" id="PS50003">
    <property type="entry name" value="PH_DOMAIN"/>
    <property type="match status" value="1"/>
</dbReference>
<dbReference type="Gene3D" id="2.30.29.30">
    <property type="entry name" value="Pleckstrin-homology domain (PH domain)/Phosphotyrosine-binding domain (PTB)"/>
    <property type="match status" value="1"/>
</dbReference>
<dbReference type="SMART" id="SM00233">
    <property type="entry name" value="PH"/>
    <property type="match status" value="1"/>
</dbReference>
<evidence type="ECO:0000313" key="3">
    <source>
        <dbReference type="EMBL" id="KAJ7384939.1"/>
    </source>
</evidence>
<protein>
    <recommendedName>
        <fullName evidence="2">PH domain-containing protein</fullName>
    </recommendedName>
</protein>
<name>A0A9W9ZS05_9CNID</name>
<feature type="compositionally biased region" description="Basic residues" evidence="1">
    <location>
        <begin position="173"/>
        <end position="182"/>
    </location>
</feature>
<dbReference type="InterPro" id="IPR001849">
    <property type="entry name" value="PH_domain"/>
</dbReference>